<dbReference type="Gene3D" id="3.30.565.10">
    <property type="entry name" value="Histidine kinase-like ATPase, C-terminal domain"/>
    <property type="match status" value="1"/>
</dbReference>
<proteinExistence type="predicted"/>
<name>A0A975FXF1_9CAUL</name>
<dbReference type="Pfam" id="PF10090">
    <property type="entry name" value="HPTransfase"/>
    <property type="match status" value="1"/>
</dbReference>
<feature type="domain" description="Histidine phosphotransferase ChpT C-terminal" evidence="2">
    <location>
        <begin position="104"/>
        <end position="223"/>
    </location>
</feature>
<evidence type="ECO:0000256" key="1">
    <source>
        <dbReference type="SAM" id="MobiDB-lite"/>
    </source>
</evidence>
<dbReference type="EMBL" id="CP073078">
    <property type="protein sequence ID" value="QUD86739.1"/>
    <property type="molecule type" value="Genomic_DNA"/>
</dbReference>
<protein>
    <submittedName>
        <fullName evidence="3">Histidine phosphotransferase</fullName>
    </submittedName>
</protein>
<evidence type="ECO:0000313" key="4">
    <source>
        <dbReference type="Proteomes" id="UP000676409"/>
    </source>
</evidence>
<dbReference type="InterPro" id="IPR036890">
    <property type="entry name" value="HATPase_C_sf"/>
</dbReference>
<sequence length="237" mass="25098">MSNAMTDPIAPSADASPAPEPPALPAEVTANELASHLAARLCHDFISPAGAIVSGLDLLEDPSAQDMREEAMGMIAASANKLVALIKYDRIAFGGSAAAEVFDTRELLALSQGVFADMRAKLDWQVTQPGLDKPPARALLNLCQIGAGALPAGGMVRAEAVESDSEITIVIEASGRARLRQEVIDGLEGRRLSEGRTGHWVQAYYLRKLIDDAGGVLETQSEEALVTLRARFPKLLG</sequence>
<dbReference type="InterPro" id="IPR018762">
    <property type="entry name" value="ChpT_C"/>
</dbReference>
<reference evidence="3" key="1">
    <citation type="submission" date="2021-04" db="EMBL/GenBank/DDBJ databases">
        <title>The complete genome sequence of Caulobacter sp. S6.</title>
        <authorList>
            <person name="Tang Y."/>
            <person name="Ouyang W."/>
            <person name="Liu Q."/>
            <person name="Huang B."/>
            <person name="Guo Z."/>
            <person name="Lei P."/>
        </authorList>
    </citation>
    <scope>NUCLEOTIDE SEQUENCE</scope>
    <source>
        <strain evidence="3">S6</strain>
    </source>
</reference>
<organism evidence="3 4">
    <name type="scientific">Phenylobacterium montanum</name>
    <dbReference type="NCBI Taxonomy" id="2823693"/>
    <lineage>
        <taxon>Bacteria</taxon>
        <taxon>Pseudomonadati</taxon>
        <taxon>Pseudomonadota</taxon>
        <taxon>Alphaproteobacteria</taxon>
        <taxon>Caulobacterales</taxon>
        <taxon>Caulobacteraceae</taxon>
        <taxon>Phenylobacterium</taxon>
    </lineage>
</organism>
<feature type="compositionally biased region" description="Low complexity" evidence="1">
    <location>
        <begin position="1"/>
        <end position="17"/>
    </location>
</feature>
<evidence type="ECO:0000259" key="2">
    <source>
        <dbReference type="Pfam" id="PF10090"/>
    </source>
</evidence>
<dbReference type="NCBIfam" id="NF046025">
    <property type="entry name" value="HisPtaseChptCaul"/>
    <property type="match status" value="1"/>
</dbReference>
<evidence type="ECO:0000313" key="3">
    <source>
        <dbReference type="EMBL" id="QUD86739.1"/>
    </source>
</evidence>
<feature type="region of interest" description="Disordered" evidence="1">
    <location>
        <begin position="1"/>
        <end position="24"/>
    </location>
</feature>
<dbReference type="KEGG" id="caul:KCG34_16870"/>
<dbReference type="AlphaFoldDB" id="A0A975FXF1"/>
<keyword evidence="4" id="KW-1185">Reference proteome</keyword>
<gene>
    <name evidence="3" type="ORF">KCG34_16870</name>
</gene>
<accession>A0A975FXF1</accession>
<dbReference type="Proteomes" id="UP000676409">
    <property type="component" value="Chromosome"/>
</dbReference>
<dbReference type="Gene3D" id="1.10.287.130">
    <property type="match status" value="1"/>
</dbReference>